<comment type="caution">
    <text evidence="1">The sequence shown here is derived from an EMBL/GenBank/DDBJ whole genome shotgun (WGS) entry which is preliminary data.</text>
</comment>
<evidence type="ECO:0000313" key="2">
    <source>
        <dbReference type="Proteomes" id="UP001207582"/>
    </source>
</evidence>
<sequence length="89" mass="9969">MSKIAPAAIHRLAGQDATRTCWRMAAIYRCCIRYGKDEAWALRKVREIFPSGSRDAVVTNWFTDMAALQERHLRLNSAVEDAPGMAMAA</sequence>
<keyword evidence="2" id="KW-1185">Reference proteome</keyword>
<name>A0ABT3J9C4_9RHOB</name>
<evidence type="ECO:0000313" key="1">
    <source>
        <dbReference type="EMBL" id="MCW3784292.1"/>
    </source>
</evidence>
<reference evidence="1 2" key="1">
    <citation type="submission" date="2022-10" db="EMBL/GenBank/DDBJ databases">
        <title>Defluviimonas sp. CAU 1641 isolated from mud.</title>
        <authorList>
            <person name="Kim W."/>
        </authorList>
    </citation>
    <scope>NUCLEOTIDE SEQUENCE [LARGE SCALE GENOMIC DNA]</scope>
    <source>
        <strain evidence="1 2">CAU 1641</strain>
    </source>
</reference>
<dbReference type="EMBL" id="JAPDOG010000038">
    <property type="protein sequence ID" value="MCW3784292.1"/>
    <property type="molecule type" value="Genomic_DNA"/>
</dbReference>
<gene>
    <name evidence="1" type="ORF">OM960_22450</name>
</gene>
<dbReference type="Proteomes" id="UP001207582">
    <property type="component" value="Unassembled WGS sequence"/>
</dbReference>
<proteinExistence type="predicted"/>
<organism evidence="1 2">
    <name type="scientific">Defluviimonas salinarum</name>
    <dbReference type="NCBI Taxonomy" id="2992147"/>
    <lineage>
        <taxon>Bacteria</taxon>
        <taxon>Pseudomonadati</taxon>
        <taxon>Pseudomonadota</taxon>
        <taxon>Alphaproteobacteria</taxon>
        <taxon>Rhodobacterales</taxon>
        <taxon>Paracoccaceae</taxon>
        <taxon>Albidovulum</taxon>
    </lineage>
</organism>
<accession>A0ABT3J9C4</accession>
<protein>
    <submittedName>
        <fullName evidence="1">Uncharacterized protein</fullName>
    </submittedName>
</protein>
<dbReference type="RefSeq" id="WP_264773541.1">
    <property type="nucleotide sequence ID" value="NZ_JAPDOG010000038.1"/>
</dbReference>